<gene>
    <name evidence="3" type="ORF">GUITHDRAFT_121757</name>
</gene>
<feature type="region of interest" description="Disordered" evidence="1">
    <location>
        <begin position="588"/>
        <end position="613"/>
    </location>
</feature>
<dbReference type="GeneID" id="17288792"/>
<dbReference type="RefSeq" id="XP_005819037.1">
    <property type="nucleotide sequence ID" value="XM_005818980.1"/>
</dbReference>
<dbReference type="AlphaFoldDB" id="L1I7J0"/>
<evidence type="ECO:0000313" key="4">
    <source>
        <dbReference type="EnsemblProtists" id="EKX32057"/>
    </source>
</evidence>
<evidence type="ECO:0000256" key="1">
    <source>
        <dbReference type="SAM" id="MobiDB-lite"/>
    </source>
</evidence>
<proteinExistence type="predicted"/>
<dbReference type="Proteomes" id="UP000011087">
    <property type="component" value="Unassembled WGS sequence"/>
</dbReference>
<dbReference type="EnsemblProtists" id="EKX32057">
    <property type="protein sequence ID" value="EKX32057"/>
    <property type="gene ID" value="GUITHDRAFT_121757"/>
</dbReference>
<evidence type="ECO:0000313" key="3">
    <source>
        <dbReference type="EMBL" id="EKX32057.1"/>
    </source>
</evidence>
<organism evidence="3">
    <name type="scientific">Guillardia theta (strain CCMP2712)</name>
    <name type="common">Cryptophyte</name>
    <dbReference type="NCBI Taxonomy" id="905079"/>
    <lineage>
        <taxon>Eukaryota</taxon>
        <taxon>Cryptophyceae</taxon>
        <taxon>Pyrenomonadales</taxon>
        <taxon>Geminigeraceae</taxon>
        <taxon>Guillardia</taxon>
    </lineage>
</organism>
<reference evidence="3 5" key="1">
    <citation type="journal article" date="2012" name="Nature">
        <title>Algal genomes reveal evolutionary mosaicism and the fate of nucleomorphs.</title>
        <authorList>
            <consortium name="DOE Joint Genome Institute"/>
            <person name="Curtis B.A."/>
            <person name="Tanifuji G."/>
            <person name="Burki F."/>
            <person name="Gruber A."/>
            <person name="Irimia M."/>
            <person name="Maruyama S."/>
            <person name="Arias M.C."/>
            <person name="Ball S.G."/>
            <person name="Gile G.H."/>
            <person name="Hirakawa Y."/>
            <person name="Hopkins J.F."/>
            <person name="Kuo A."/>
            <person name="Rensing S.A."/>
            <person name="Schmutz J."/>
            <person name="Symeonidi A."/>
            <person name="Elias M."/>
            <person name="Eveleigh R.J."/>
            <person name="Herman E.K."/>
            <person name="Klute M.J."/>
            <person name="Nakayama T."/>
            <person name="Obornik M."/>
            <person name="Reyes-Prieto A."/>
            <person name="Armbrust E.V."/>
            <person name="Aves S.J."/>
            <person name="Beiko R.G."/>
            <person name="Coutinho P."/>
            <person name="Dacks J.B."/>
            <person name="Durnford D.G."/>
            <person name="Fast N.M."/>
            <person name="Green B.R."/>
            <person name="Grisdale C.J."/>
            <person name="Hempel F."/>
            <person name="Henrissat B."/>
            <person name="Hoppner M.P."/>
            <person name="Ishida K."/>
            <person name="Kim E."/>
            <person name="Koreny L."/>
            <person name="Kroth P.G."/>
            <person name="Liu Y."/>
            <person name="Malik S.B."/>
            <person name="Maier U.G."/>
            <person name="McRose D."/>
            <person name="Mock T."/>
            <person name="Neilson J.A."/>
            <person name="Onodera N.T."/>
            <person name="Poole A.M."/>
            <person name="Pritham E.J."/>
            <person name="Richards T.A."/>
            <person name="Rocap G."/>
            <person name="Roy S.W."/>
            <person name="Sarai C."/>
            <person name="Schaack S."/>
            <person name="Shirato S."/>
            <person name="Slamovits C.H."/>
            <person name="Spencer D.F."/>
            <person name="Suzuki S."/>
            <person name="Worden A.Z."/>
            <person name="Zauner S."/>
            <person name="Barry K."/>
            <person name="Bell C."/>
            <person name="Bharti A.K."/>
            <person name="Crow J.A."/>
            <person name="Grimwood J."/>
            <person name="Kramer R."/>
            <person name="Lindquist E."/>
            <person name="Lucas S."/>
            <person name="Salamov A."/>
            <person name="McFadden G.I."/>
            <person name="Lane C.E."/>
            <person name="Keeling P.J."/>
            <person name="Gray M.W."/>
            <person name="Grigoriev I.V."/>
            <person name="Archibald J.M."/>
        </authorList>
    </citation>
    <scope>NUCLEOTIDE SEQUENCE</scope>
    <source>
        <strain evidence="3 5">CCMP2712</strain>
    </source>
</reference>
<feature type="compositionally biased region" description="Polar residues" evidence="1">
    <location>
        <begin position="588"/>
        <end position="597"/>
    </location>
</feature>
<dbReference type="KEGG" id="gtt:GUITHDRAFT_121757"/>
<reference evidence="5" key="2">
    <citation type="submission" date="2012-11" db="EMBL/GenBank/DDBJ databases">
        <authorList>
            <person name="Kuo A."/>
            <person name="Curtis B.A."/>
            <person name="Tanifuji G."/>
            <person name="Burki F."/>
            <person name="Gruber A."/>
            <person name="Irimia M."/>
            <person name="Maruyama S."/>
            <person name="Arias M.C."/>
            <person name="Ball S.G."/>
            <person name="Gile G.H."/>
            <person name="Hirakawa Y."/>
            <person name="Hopkins J.F."/>
            <person name="Rensing S.A."/>
            <person name="Schmutz J."/>
            <person name="Symeonidi A."/>
            <person name="Elias M."/>
            <person name="Eveleigh R.J."/>
            <person name="Herman E.K."/>
            <person name="Klute M.J."/>
            <person name="Nakayama T."/>
            <person name="Obornik M."/>
            <person name="Reyes-Prieto A."/>
            <person name="Armbrust E.V."/>
            <person name="Aves S.J."/>
            <person name="Beiko R.G."/>
            <person name="Coutinho P."/>
            <person name="Dacks J.B."/>
            <person name="Durnford D.G."/>
            <person name="Fast N.M."/>
            <person name="Green B.R."/>
            <person name="Grisdale C."/>
            <person name="Hempe F."/>
            <person name="Henrissat B."/>
            <person name="Hoppner M.P."/>
            <person name="Ishida K.-I."/>
            <person name="Kim E."/>
            <person name="Koreny L."/>
            <person name="Kroth P.G."/>
            <person name="Liu Y."/>
            <person name="Malik S.-B."/>
            <person name="Maier U.G."/>
            <person name="McRose D."/>
            <person name="Mock T."/>
            <person name="Neilson J.A."/>
            <person name="Onodera N.T."/>
            <person name="Poole A.M."/>
            <person name="Pritham E.J."/>
            <person name="Richards T.A."/>
            <person name="Rocap G."/>
            <person name="Roy S.W."/>
            <person name="Sarai C."/>
            <person name="Schaack S."/>
            <person name="Shirato S."/>
            <person name="Slamovits C.H."/>
            <person name="Spencer D.F."/>
            <person name="Suzuki S."/>
            <person name="Worden A.Z."/>
            <person name="Zauner S."/>
            <person name="Barry K."/>
            <person name="Bell C."/>
            <person name="Bharti A.K."/>
            <person name="Crow J.A."/>
            <person name="Grimwood J."/>
            <person name="Kramer R."/>
            <person name="Lindquist E."/>
            <person name="Lucas S."/>
            <person name="Salamov A."/>
            <person name="McFadden G.I."/>
            <person name="Lane C.E."/>
            <person name="Keeling P.J."/>
            <person name="Gray M.W."/>
            <person name="Grigoriev I.V."/>
            <person name="Archibald J.M."/>
        </authorList>
    </citation>
    <scope>NUCLEOTIDE SEQUENCE</scope>
    <source>
        <strain evidence="5">CCMP2712</strain>
    </source>
</reference>
<protein>
    <submittedName>
        <fullName evidence="3 4">Uncharacterized protein</fullName>
    </submittedName>
</protein>
<feature type="region of interest" description="Disordered" evidence="1">
    <location>
        <begin position="73"/>
        <end position="137"/>
    </location>
</feature>
<feature type="compositionally biased region" description="Acidic residues" evidence="1">
    <location>
        <begin position="105"/>
        <end position="123"/>
    </location>
</feature>
<evidence type="ECO:0000313" key="5">
    <source>
        <dbReference type="Proteomes" id="UP000011087"/>
    </source>
</evidence>
<feature type="signal peptide" evidence="2">
    <location>
        <begin position="1"/>
        <end position="29"/>
    </location>
</feature>
<accession>L1I7J0</accession>
<sequence length="831" mass="94990">MPRTTRIEIILFAALCFFLPSIPSTTVQGGDLASRKACVNKFLPLLRQRVLYIQYQRLIRISGGSDDMSEFEQLRSAEDKMDDVESVEESMPPRESIPSEQETTPSEDEQEEQKPLEEEDMELDHDSLSEHEQEDSEVVLKRKLDELVTMTDKDIFDKFYDRSKSQQAKRPNEKQRSMAEAKFRADDFDNHVQVVDNKIVIGQRRKAVNQREEKQRRELRLFDMLVQNATWAEAATRAYRFHHYEDFDITKPVSFNADQEFIKNWAGAVRGAVALRKGICLPSFPVPKQPINDVRYPGGSCMPDPECPPITHQVELFPISRIPMDELVGRVGGSVPSSRRKTCLPFPLDHPANSSIRERYYKPVRATRDMTRGKKKEMMQGATYTREFIEAQYRKAEQRRSRDEDFEQHLKVMFPYQDILPDGLLNTSSSRTEQYFKLPHHWYLGSENRRFGLPKDRGGGMEMEGAGEGGQEMLGDPKRGFGSRWERMDLFDLETPPPQTFDLDEDRVVLEDGSIVNKRTRLRQLLNGTVVPLDSSDDVKTPDARPTERGQVLLTEEQMSDRFVSIMQAHKDKLYSLLRPQDYGNATQGQEVVQDETSPVPKDNAEGEEEEEDAAFVRIPAGKHVEDEQTIKLMKMMSRGAKEGKELRISAGLHRWLDKLRFQPGTTRWMNPTNGQTETMANQRWLRIRGDERGDVAVTGKLGGACLWGQWKVYHGTRGWLERVSLILDTDCCYRPTFQVQGGNWSVTDCEVRAILTITMVVRDFAAVKMKDCVIGGCDFGWFVATDGVVVKDRARVRMKGGRGEYVAALGCVASSDGMSEVTVEKMLVHR</sequence>
<evidence type="ECO:0000256" key="2">
    <source>
        <dbReference type="SAM" id="SignalP"/>
    </source>
</evidence>
<keyword evidence="2" id="KW-0732">Signal</keyword>
<dbReference type="HOGENOM" id="CLU_341450_0_0_1"/>
<keyword evidence="5" id="KW-1185">Reference proteome</keyword>
<dbReference type="PaxDb" id="55529-EKX32057"/>
<reference evidence="4" key="3">
    <citation type="submission" date="2016-03" db="UniProtKB">
        <authorList>
            <consortium name="EnsemblProtists"/>
        </authorList>
    </citation>
    <scope>IDENTIFICATION</scope>
</reference>
<feature type="chain" id="PRO_5008769697" evidence="2">
    <location>
        <begin position="30"/>
        <end position="831"/>
    </location>
</feature>
<name>L1I7J0_GUITC</name>
<dbReference type="EMBL" id="JH993214">
    <property type="protein sequence ID" value="EKX32057.1"/>
    <property type="molecule type" value="Genomic_DNA"/>
</dbReference>